<evidence type="ECO:0000313" key="3">
    <source>
        <dbReference type="Proteomes" id="UP000663891"/>
    </source>
</evidence>
<reference evidence="1" key="1">
    <citation type="submission" date="2021-02" db="EMBL/GenBank/DDBJ databases">
        <authorList>
            <person name="Nowell W R."/>
        </authorList>
    </citation>
    <scope>NUCLEOTIDE SEQUENCE</scope>
</reference>
<name>A0A813UVH9_9BILA</name>
<comment type="caution">
    <text evidence="1">The sequence shown here is derived from an EMBL/GenBank/DDBJ whole genome shotgun (WGS) entry which is preliminary data.</text>
</comment>
<dbReference type="SUPFAM" id="SSF52047">
    <property type="entry name" value="RNI-like"/>
    <property type="match status" value="1"/>
</dbReference>
<protein>
    <recommendedName>
        <fullName evidence="4">F-box domain-containing protein</fullName>
    </recommendedName>
</protein>
<evidence type="ECO:0008006" key="4">
    <source>
        <dbReference type="Google" id="ProtNLM"/>
    </source>
</evidence>
<organism evidence="1 3">
    <name type="scientific">Adineta steineri</name>
    <dbReference type="NCBI Taxonomy" id="433720"/>
    <lineage>
        <taxon>Eukaryota</taxon>
        <taxon>Metazoa</taxon>
        <taxon>Spiralia</taxon>
        <taxon>Gnathifera</taxon>
        <taxon>Rotifera</taxon>
        <taxon>Eurotatoria</taxon>
        <taxon>Bdelloidea</taxon>
        <taxon>Adinetida</taxon>
        <taxon>Adinetidae</taxon>
        <taxon>Adineta</taxon>
    </lineage>
</organism>
<dbReference type="Proteomes" id="UP000663881">
    <property type="component" value="Unassembled WGS sequence"/>
</dbReference>
<dbReference type="Proteomes" id="UP000663891">
    <property type="component" value="Unassembled WGS sequence"/>
</dbReference>
<proteinExistence type="predicted"/>
<accession>A0A813UVH9</accession>
<dbReference type="Gene3D" id="3.80.10.10">
    <property type="entry name" value="Ribonuclease Inhibitor"/>
    <property type="match status" value="1"/>
</dbReference>
<evidence type="ECO:0000313" key="1">
    <source>
        <dbReference type="EMBL" id="CAF0833101.1"/>
    </source>
</evidence>
<gene>
    <name evidence="2" type="ORF">OKA104_LOCUS30520</name>
    <name evidence="1" type="ORF">VCS650_LOCUS5715</name>
</gene>
<dbReference type="AlphaFoldDB" id="A0A813UVH9"/>
<evidence type="ECO:0000313" key="2">
    <source>
        <dbReference type="EMBL" id="CAF4013547.1"/>
    </source>
</evidence>
<dbReference type="EMBL" id="CAJNON010000034">
    <property type="protein sequence ID" value="CAF0833101.1"/>
    <property type="molecule type" value="Genomic_DNA"/>
</dbReference>
<dbReference type="InterPro" id="IPR032675">
    <property type="entry name" value="LRR_dom_sf"/>
</dbReference>
<sequence length="619" mass="73338">MEQVKRQRINSVNNYNNNKKQKIQVETNRCPLKELITCIEDLSNELIYEIFELLDFHDVYNIFYSLNTRFYNLIANSSLPIGVNLSSISKSLFQRYNKDVIMRNKHRIYSFHLSNICLYDDIYSPIHILSECLRLETLNVNNIESKHLEYLVPVLISLPCLSSLSISSADNVQYKTYIYSQIIRMTSLKYCSLSLKGSHHNELSLPTLDQYSPIEHLIIKHCISNNQLYSLLSHTPQLRRLHLSDISNSWSKYTKPFPFVLAYLTKVSMGLNCVDFVQFQQMIIDMFHRVQVLHISIDCNSDQAYMSSNRWEQLIVSHMPNLRVFDIRHGNWAKYIIANNYNVNPMMPNTPTDKFSSSFWIKRQWFFIQQYIQERHRNCTVFYSINPYRRKFYTICNQPEELTCLNSKETELKSVKHLQIHSEKQTNTCKYYFPNVTTLTFKDGFKNTQNSIAFNVNRVFPLKQLTKLIIQCDYLSLTKLIELLHWTPHIHTLEFESMPLYGVTYNSTQHNQLFQLVSSRNIIRNVTFKRRCTFEKLQILVALFPQTQHLTVNIQAKDLKSCVRFLLEKTNRNTRNLYSICLAWVSANWVAKLKMLIDSEKLLDNYTLKLFDMDLYLWW</sequence>
<dbReference type="OrthoDB" id="9987843at2759"/>
<dbReference type="EMBL" id="CAJOAY010003282">
    <property type="protein sequence ID" value="CAF4013547.1"/>
    <property type="molecule type" value="Genomic_DNA"/>
</dbReference>